<protein>
    <submittedName>
        <fullName evidence="1">Uncharacterized protein</fullName>
    </submittedName>
</protein>
<organism evidence="1">
    <name type="scientific">uncultured Thiotrichaceae bacterium</name>
    <dbReference type="NCBI Taxonomy" id="298394"/>
    <lineage>
        <taxon>Bacteria</taxon>
        <taxon>Pseudomonadati</taxon>
        <taxon>Pseudomonadota</taxon>
        <taxon>Gammaproteobacteria</taxon>
        <taxon>Thiotrichales</taxon>
        <taxon>Thiotrichaceae</taxon>
        <taxon>environmental samples</taxon>
    </lineage>
</organism>
<gene>
    <name evidence="1" type="ORF">HELGO_WM32195</name>
</gene>
<dbReference type="AlphaFoldDB" id="A0A6S6SLS3"/>
<proteinExistence type="predicted"/>
<name>A0A6S6SLS3_9GAMM</name>
<reference evidence="1" key="1">
    <citation type="submission" date="2020-01" db="EMBL/GenBank/DDBJ databases">
        <authorList>
            <person name="Meier V. D."/>
            <person name="Meier V D."/>
        </authorList>
    </citation>
    <scope>NUCLEOTIDE SEQUENCE</scope>
    <source>
        <strain evidence="1">HLG_WM_MAG_09</strain>
    </source>
</reference>
<sequence length="68" mass="7793">MSANKTPERWKAQKKSAIPTFQEIKRGGETPEILTQLHCYVFACVSFMWNNFYAVGAPHAIICLIRYS</sequence>
<dbReference type="EMBL" id="CACVAT010000134">
    <property type="protein sequence ID" value="CAA6809439.1"/>
    <property type="molecule type" value="Genomic_DNA"/>
</dbReference>
<accession>A0A6S6SLS3</accession>
<evidence type="ECO:0000313" key="1">
    <source>
        <dbReference type="EMBL" id="CAA6809439.1"/>
    </source>
</evidence>